<evidence type="ECO:0000259" key="8">
    <source>
        <dbReference type="Pfam" id="PF00924"/>
    </source>
</evidence>
<proteinExistence type="inferred from homology"/>
<feature type="domain" description="Leucine-binding protein" evidence="9">
    <location>
        <begin position="69"/>
        <end position="420"/>
    </location>
</feature>
<feature type="transmembrane region" description="Helical" evidence="7">
    <location>
        <begin position="695"/>
        <end position="714"/>
    </location>
</feature>
<feature type="transmembrane region" description="Helical" evidence="7">
    <location>
        <begin position="666"/>
        <end position="683"/>
    </location>
</feature>
<dbReference type="PANTHER" id="PTHR47151:SF2">
    <property type="entry name" value="AMINO ACID BINDING PROTEIN"/>
    <property type="match status" value="1"/>
</dbReference>
<keyword evidence="5 7" id="KW-1133">Transmembrane helix</keyword>
<comment type="caution">
    <text evidence="10">The sequence shown here is derived from an EMBL/GenBank/DDBJ whole genome shotgun (WGS) entry which is preliminary data.</text>
</comment>
<dbReference type="Pfam" id="PF13458">
    <property type="entry name" value="Peripla_BP_6"/>
    <property type="match status" value="1"/>
</dbReference>
<dbReference type="PANTHER" id="PTHR47151">
    <property type="entry name" value="LEU/ILE/VAL-BINDING ABC TRANSPORTER SUBUNIT"/>
    <property type="match status" value="1"/>
</dbReference>
<protein>
    <submittedName>
        <fullName evidence="10">Branched-chain amino acid transport system substrate-binding protein</fullName>
    </submittedName>
</protein>
<feature type="domain" description="Mechanosensitive ion channel MscS" evidence="8">
    <location>
        <begin position="818"/>
        <end position="884"/>
    </location>
</feature>
<evidence type="ECO:0000256" key="2">
    <source>
        <dbReference type="ARBA" id="ARBA00010062"/>
    </source>
</evidence>
<accession>A0ABS4SWT1</accession>
<evidence type="ECO:0000256" key="1">
    <source>
        <dbReference type="ARBA" id="ARBA00004370"/>
    </source>
</evidence>
<dbReference type="EMBL" id="JAGINP010000038">
    <property type="protein sequence ID" value="MBP2297016.1"/>
    <property type="molecule type" value="Genomic_DNA"/>
</dbReference>
<gene>
    <name evidence="10" type="ORF">J2851_006835</name>
</gene>
<dbReference type="Gene3D" id="1.10.287.1260">
    <property type="match status" value="1"/>
</dbReference>
<reference evidence="10 11" key="1">
    <citation type="submission" date="2021-03" db="EMBL/GenBank/DDBJ databases">
        <title>Genomic Encyclopedia of Type Strains, Phase III (KMG-III): the genomes of soil and plant-associated and newly described type strains.</title>
        <authorList>
            <person name="Whitman W."/>
        </authorList>
    </citation>
    <scope>NUCLEOTIDE SEQUENCE [LARGE SCALE GENOMIC DNA]</scope>
    <source>
        <strain evidence="10 11">IMMIB AFH-6</strain>
    </source>
</reference>
<comment type="similarity">
    <text evidence="2">Belongs to the leucine-binding protein family.</text>
</comment>
<keyword evidence="11" id="KW-1185">Reference proteome</keyword>
<evidence type="ECO:0000256" key="3">
    <source>
        <dbReference type="ARBA" id="ARBA00022692"/>
    </source>
</evidence>
<dbReference type="SUPFAM" id="SSF53822">
    <property type="entry name" value="Periplasmic binding protein-like I"/>
    <property type="match status" value="1"/>
</dbReference>
<dbReference type="InterPro" id="IPR010920">
    <property type="entry name" value="LSM_dom_sf"/>
</dbReference>
<evidence type="ECO:0000313" key="11">
    <source>
        <dbReference type="Proteomes" id="UP000781958"/>
    </source>
</evidence>
<evidence type="ECO:0000256" key="7">
    <source>
        <dbReference type="SAM" id="Phobius"/>
    </source>
</evidence>
<dbReference type="Proteomes" id="UP000781958">
    <property type="component" value="Unassembled WGS sequence"/>
</dbReference>
<feature type="transmembrane region" description="Helical" evidence="7">
    <location>
        <begin position="804"/>
        <end position="827"/>
    </location>
</feature>
<dbReference type="SUPFAM" id="SSF50182">
    <property type="entry name" value="Sm-like ribonucleoproteins"/>
    <property type="match status" value="1"/>
</dbReference>
<dbReference type="Gene3D" id="2.30.30.60">
    <property type="match status" value="1"/>
</dbReference>
<evidence type="ECO:0000256" key="5">
    <source>
        <dbReference type="ARBA" id="ARBA00022989"/>
    </source>
</evidence>
<evidence type="ECO:0000313" key="10">
    <source>
        <dbReference type="EMBL" id="MBP2297016.1"/>
    </source>
</evidence>
<keyword evidence="6 7" id="KW-0472">Membrane</keyword>
<comment type="subcellular location">
    <subcellularLocation>
        <location evidence="1">Membrane</location>
    </subcellularLocation>
</comment>
<evidence type="ECO:0000259" key="9">
    <source>
        <dbReference type="Pfam" id="PF13458"/>
    </source>
</evidence>
<dbReference type="RefSeq" id="WP_209773107.1">
    <property type="nucleotide sequence ID" value="NZ_JAGINP010000038.1"/>
</dbReference>
<dbReference type="InterPro" id="IPR028081">
    <property type="entry name" value="Leu-bd"/>
</dbReference>
<keyword evidence="3 7" id="KW-0812">Transmembrane</keyword>
<feature type="transmembrane region" description="Helical" evidence="7">
    <location>
        <begin position="734"/>
        <end position="751"/>
    </location>
</feature>
<dbReference type="InterPro" id="IPR023408">
    <property type="entry name" value="MscS_beta-dom_sf"/>
</dbReference>
<keyword evidence="4" id="KW-0732">Signal</keyword>
<feature type="transmembrane region" description="Helical" evidence="7">
    <location>
        <begin position="771"/>
        <end position="792"/>
    </location>
</feature>
<organism evidence="10 11">
    <name type="scientific">Azospirillum rugosum</name>
    <dbReference type="NCBI Taxonomy" id="416170"/>
    <lineage>
        <taxon>Bacteria</taxon>
        <taxon>Pseudomonadati</taxon>
        <taxon>Pseudomonadota</taxon>
        <taxon>Alphaproteobacteria</taxon>
        <taxon>Rhodospirillales</taxon>
        <taxon>Azospirillaceae</taxon>
        <taxon>Azospirillum</taxon>
    </lineage>
</organism>
<dbReference type="Pfam" id="PF00924">
    <property type="entry name" value="MS_channel_2nd"/>
    <property type="match status" value="1"/>
</dbReference>
<evidence type="ECO:0000256" key="4">
    <source>
        <dbReference type="ARBA" id="ARBA00022729"/>
    </source>
</evidence>
<evidence type="ECO:0000256" key="6">
    <source>
        <dbReference type="ARBA" id="ARBA00023136"/>
    </source>
</evidence>
<dbReference type="InterPro" id="IPR006685">
    <property type="entry name" value="MscS_channel_2nd"/>
</dbReference>
<sequence length="981" mass="105857">MKAKKNARSLNPTTAVIALLIAALAWSWFGAEAMPPGVAGLLDAVGLGKGSGRKAITLAVVTDHPQPGGTGATMVNGVRLLVEDVNRAGGIDGRPLRLEVFDDGGEVETSKAAAAKLVRDSDAVAVIGHRLSAATKAAGPVYAAHGIAAVSPASTSTDVTEGNEWLFRTVFNNEFLGRFLTQYIHAVFKPGELLIAAGHHSYARQLIALIQSEAKGLTMGVADPEFVEAGNGPETRAAIGRLIERLRHTTGPRVLFMALYPEEAVPVVQAVRDAGLEDVTLIGPDSLDRIDFPRLFQSLPSERRTPGFYSNGITIASSVVYDTAGRAAGFFREQYGRRFGQSPDWRAALAYDAGRAVVEAIRQSGGAANVPPATLRRNIRNGLDAMNSVETAVEGIAGPVFFDDRGNASRPAAIARYQNGELVSDFAQFQTLRKLPHGARLPDMVKAGQVINVGDRLFERTQVAFSGLLLHDVAKVDLGAFTAELTGEVWFRFARPDRDPARDPATTEPSDIVFLNAVGPVTQEVQAEETTESGIVYRRVRFSGTFRIDFVPGMRSYRHPTIGVEFRHRLLPSNRLLYVADLAGMGMTDGAGYTQSLRELAPALEAQGWQVREATVFQGVASVSTLGDPRHISQDKGVASYSTFAAVVRLDEIASQSLVNVLPQQHGLILAGGLGMLLVAGVANRSIRAPRARLTLLAVEIATAAVVLSVARAYSIESLQERLPFVYLDNIERGFQAAWWLLGAYGLDVAIKRFLWEPLERRTERRVPAILRHSVSSVILLLCLFGIIAFVFNQPLTSLLATSGLITLIIGMAIQTNLSNIFAGIVLSLERPFSLGDTIKFGDQDPARVADMSWRTTRLEDGFGYVRCIPNSKVAETVLVNYSRRSPLGDVQHVTLPPDVAPERAVAVLRGALAQCRSILQDRSADVAFMGIHTVDRNAVGRYALTYTPAPGATRWTAAEEVSARVQDRLSAEGLPLVEGR</sequence>
<dbReference type="Gene3D" id="3.40.50.2300">
    <property type="match status" value="2"/>
</dbReference>
<dbReference type="InterPro" id="IPR028082">
    <property type="entry name" value="Peripla_BP_I"/>
</dbReference>
<name>A0ABS4SWT1_9PROT</name>